<evidence type="ECO:0000313" key="3">
    <source>
        <dbReference type="Proteomes" id="UP001169066"/>
    </source>
</evidence>
<dbReference type="InterPro" id="IPR013445">
    <property type="entry name" value="CDP_4_6_deHydtase"/>
</dbReference>
<dbReference type="NCBIfam" id="TIGR02622">
    <property type="entry name" value="CDP_4_6_dhtase"/>
    <property type="match status" value="1"/>
</dbReference>
<dbReference type="EC" id="4.2.1.45" evidence="2"/>
<dbReference type="Gene3D" id="3.40.50.720">
    <property type="entry name" value="NAD(P)-binding Rossmann-like Domain"/>
    <property type="match status" value="1"/>
</dbReference>
<accession>A0ABT7QRG6</accession>
<dbReference type="CDD" id="cd05252">
    <property type="entry name" value="CDP_GD_SDR_e"/>
    <property type="match status" value="1"/>
</dbReference>
<dbReference type="GO" id="GO:0047733">
    <property type="term" value="F:CDP-glucose 4,6-dehydratase activity"/>
    <property type="evidence" value="ECO:0007669"/>
    <property type="project" value="UniProtKB-EC"/>
</dbReference>
<comment type="caution">
    <text evidence="2">The sequence shown here is derived from an EMBL/GenBank/DDBJ whole genome shotgun (WGS) entry which is preliminary data.</text>
</comment>
<proteinExistence type="predicted"/>
<protein>
    <submittedName>
        <fullName evidence="2">CDP-glucose 4,6-dehydratase</fullName>
        <ecNumber evidence="2">4.2.1.45</ecNumber>
    </submittedName>
</protein>
<organism evidence="2 3">
    <name type="scientific">Sulfurovum xiamenensis</name>
    <dbReference type="NCBI Taxonomy" id="3019066"/>
    <lineage>
        <taxon>Bacteria</taxon>
        <taxon>Pseudomonadati</taxon>
        <taxon>Campylobacterota</taxon>
        <taxon>Epsilonproteobacteria</taxon>
        <taxon>Campylobacterales</taxon>
        <taxon>Sulfurovaceae</taxon>
        <taxon>Sulfurovum</taxon>
    </lineage>
</organism>
<reference evidence="2" key="1">
    <citation type="submission" date="2023-01" db="EMBL/GenBank/DDBJ databases">
        <title>Sulfurovum sp. XTW-4 genome assembly.</title>
        <authorList>
            <person name="Wang J."/>
        </authorList>
    </citation>
    <scope>NUCLEOTIDE SEQUENCE</scope>
    <source>
        <strain evidence="2">XTW-4</strain>
    </source>
</reference>
<evidence type="ECO:0000313" key="2">
    <source>
        <dbReference type="EMBL" id="MDM5263700.1"/>
    </source>
</evidence>
<dbReference type="InterPro" id="IPR016040">
    <property type="entry name" value="NAD(P)-bd_dom"/>
</dbReference>
<dbReference type="InterPro" id="IPR036291">
    <property type="entry name" value="NAD(P)-bd_dom_sf"/>
</dbReference>
<keyword evidence="3" id="KW-1185">Reference proteome</keyword>
<evidence type="ECO:0000259" key="1">
    <source>
        <dbReference type="Pfam" id="PF16363"/>
    </source>
</evidence>
<dbReference type="EMBL" id="JAQIBC010000003">
    <property type="protein sequence ID" value="MDM5263700.1"/>
    <property type="molecule type" value="Genomic_DNA"/>
</dbReference>
<dbReference type="Proteomes" id="UP001169066">
    <property type="component" value="Unassembled WGS sequence"/>
</dbReference>
<dbReference type="Pfam" id="PF16363">
    <property type="entry name" value="GDP_Man_Dehyd"/>
    <property type="match status" value="1"/>
</dbReference>
<keyword evidence="2" id="KW-0456">Lyase</keyword>
<gene>
    <name evidence="2" type="primary">rfbG</name>
    <name evidence="2" type="ORF">PF327_05755</name>
</gene>
<dbReference type="Gene3D" id="3.90.25.10">
    <property type="entry name" value="UDP-galactose 4-epimerase, domain 1"/>
    <property type="match status" value="1"/>
</dbReference>
<feature type="domain" description="NAD(P)-binding" evidence="1">
    <location>
        <begin position="15"/>
        <end position="330"/>
    </location>
</feature>
<sequence length="367" mass="41932">MHSLFGGIYKDKTVLVTGHTGFKGSWLVYWLKEMGAKVVGYSLEAPTTPNHLSLLELDITSIIGDIRDQQKLDETFAAYKPDIVFHLAAQPLVRLSYDEPVETYETNVMGTLKVLEACRKTDSVKAIVNITSDKAYENKEWIWGYRENDPMGGYDPYSSSKGCAELLASSYRNSYFNLNDYGNKHNTLLASCRAGNVIGGGDWAQDRLITDIMVAVSKGEKVKIRNPYATRPWQHVLEPLSGYLHIGQKLLEGKKEFAEGWNFGPSDEGSITVEEVVKYIQQYWDKIEYELNQSEDHPHEANLLKLDCSKAHIRLKWTDVWDSQKTFDKMTSWYKSYYENGKILTQEDLDCYISDAKVKKIEWAESK</sequence>
<dbReference type="SUPFAM" id="SSF51735">
    <property type="entry name" value="NAD(P)-binding Rossmann-fold domains"/>
    <property type="match status" value="1"/>
</dbReference>
<dbReference type="PANTHER" id="PTHR43000">
    <property type="entry name" value="DTDP-D-GLUCOSE 4,6-DEHYDRATASE-RELATED"/>
    <property type="match status" value="1"/>
</dbReference>
<name>A0ABT7QRG6_9BACT</name>